<reference evidence="1" key="1">
    <citation type="submission" date="2023-10" db="EMBL/GenBank/DDBJ databases">
        <authorList>
            <person name="Chen Y."/>
            <person name="Shah S."/>
            <person name="Dougan E. K."/>
            <person name="Thang M."/>
            <person name="Chan C."/>
        </authorList>
    </citation>
    <scope>NUCLEOTIDE SEQUENCE [LARGE SCALE GENOMIC DNA]</scope>
</reference>
<dbReference type="Gene3D" id="1.20.120.1910">
    <property type="entry name" value="Cysteine-tRNA ligase, C-terminal anti-codon recognition domain"/>
    <property type="match status" value="1"/>
</dbReference>
<evidence type="ECO:0000313" key="2">
    <source>
        <dbReference type="Proteomes" id="UP001189429"/>
    </source>
</evidence>
<sequence>MSGYAMLGNGMSQASHGYHPRMQAPGDLSAAILTAAQSVQASNPSAAYQLLQTLQGLASEANTPAATAGLLAGVNMAAGRLSGPSMGPPMAQAAARPPSGEAQQAAAFCAQVKAQGRTASDAEIASIIEQRERHRHAKDYGSADMLRNALRDSLGVELNEKEKRWVSNDGRMGEIPSFTSLGL</sequence>
<proteinExistence type="predicted"/>
<keyword evidence="2" id="KW-1185">Reference proteome</keyword>
<accession>A0ABN9T3K9</accession>
<evidence type="ECO:0000313" key="1">
    <source>
        <dbReference type="EMBL" id="CAK0839566.1"/>
    </source>
</evidence>
<protein>
    <submittedName>
        <fullName evidence="1">Uncharacterized protein</fullName>
    </submittedName>
</protein>
<dbReference type="SUPFAM" id="SSF47323">
    <property type="entry name" value="Anticodon-binding domain of a subclass of class I aminoacyl-tRNA synthetases"/>
    <property type="match status" value="1"/>
</dbReference>
<dbReference type="Proteomes" id="UP001189429">
    <property type="component" value="Unassembled WGS sequence"/>
</dbReference>
<organism evidence="1 2">
    <name type="scientific">Prorocentrum cordatum</name>
    <dbReference type="NCBI Taxonomy" id="2364126"/>
    <lineage>
        <taxon>Eukaryota</taxon>
        <taxon>Sar</taxon>
        <taxon>Alveolata</taxon>
        <taxon>Dinophyceae</taxon>
        <taxon>Prorocentrales</taxon>
        <taxon>Prorocentraceae</taxon>
        <taxon>Prorocentrum</taxon>
    </lineage>
</organism>
<dbReference type="EMBL" id="CAUYUJ010014305">
    <property type="protein sequence ID" value="CAK0839566.1"/>
    <property type="molecule type" value="Genomic_DNA"/>
</dbReference>
<name>A0ABN9T3K9_9DINO</name>
<gene>
    <name evidence="1" type="ORF">PCOR1329_LOCUS35219</name>
</gene>
<comment type="caution">
    <text evidence="1">The sequence shown here is derived from an EMBL/GenBank/DDBJ whole genome shotgun (WGS) entry which is preliminary data.</text>
</comment>
<dbReference type="InterPro" id="IPR009080">
    <property type="entry name" value="tRNAsynth_Ia_anticodon-bd"/>
</dbReference>